<feature type="transmembrane region" description="Helical" evidence="1">
    <location>
        <begin position="269"/>
        <end position="287"/>
    </location>
</feature>
<keyword evidence="1" id="KW-1133">Transmembrane helix</keyword>
<accession>A0ABT7V4H3</accession>
<name>A0ABT7V4H3_9ACTN</name>
<feature type="transmembrane region" description="Helical" evidence="1">
    <location>
        <begin position="238"/>
        <end position="257"/>
    </location>
</feature>
<organism evidence="2 3">
    <name type="scientific">Thermophilibacter provencensis</name>
    <dbReference type="NCBI Taxonomy" id="1852386"/>
    <lineage>
        <taxon>Bacteria</taxon>
        <taxon>Bacillati</taxon>
        <taxon>Actinomycetota</taxon>
        <taxon>Coriobacteriia</taxon>
        <taxon>Coriobacteriales</taxon>
        <taxon>Atopobiaceae</taxon>
        <taxon>Thermophilibacter</taxon>
    </lineage>
</organism>
<feature type="transmembrane region" description="Helical" evidence="1">
    <location>
        <begin position="88"/>
        <end position="105"/>
    </location>
</feature>
<comment type="caution">
    <text evidence="2">The sequence shown here is derived from an EMBL/GenBank/DDBJ whole genome shotgun (WGS) entry which is preliminary data.</text>
</comment>
<dbReference type="RefSeq" id="WP_289511577.1">
    <property type="nucleotide sequence ID" value="NZ_JAUDEA010000011.1"/>
</dbReference>
<feature type="transmembrane region" description="Helical" evidence="1">
    <location>
        <begin position="204"/>
        <end position="226"/>
    </location>
</feature>
<gene>
    <name evidence="2" type="ORF">QUW25_07440</name>
</gene>
<keyword evidence="1" id="KW-0812">Transmembrane</keyword>
<evidence type="ECO:0000313" key="3">
    <source>
        <dbReference type="Proteomes" id="UP001529256"/>
    </source>
</evidence>
<feature type="transmembrane region" description="Helical" evidence="1">
    <location>
        <begin position="111"/>
        <end position="132"/>
    </location>
</feature>
<evidence type="ECO:0000313" key="2">
    <source>
        <dbReference type="EMBL" id="MDM8271500.1"/>
    </source>
</evidence>
<evidence type="ECO:0000256" key="1">
    <source>
        <dbReference type="SAM" id="Phobius"/>
    </source>
</evidence>
<dbReference type="Proteomes" id="UP001529256">
    <property type="component" value="Unassembled WGS sequence"/>
</dbReference>
<proteinExistence type="predicted"/>
<feature type="transmembrane region" description="Helical" evidence="1">
    <location>
        <begin position="159"/>
        <end position="184"/>
    </location>
</feature>
<feature type="transmembrane region" description="Helical" evidence="1">
    <location>
        <begin position="20"/>
        <end position="44"/>
    </location>
</feature>
<feature type="transmembrane region" description="Helical" evidence="1">
    <location>
        <begin position="50"/>
        <end position="76"/>
    </location>
</feature>
<sequence>MRDLELSTPRTPAQAVLRIVSILMGGMGALVLVGGLIVLIPSVIGGSDFWAAVTFGVMILVVAGLLILTAALGIAASNNSARVGPYRFLCYLVGLGVLVAIAWGWGVGTFILFDPVVLTTTIVYVLICSRLADKVKEEHDNGVRGETFLRSRHQRALHLLSEVIILKGVLTIVVVGVLGAALVVYGEGERALISGIPVTVSGTLYALLVVGGLSAGLAVLVGCLGIRGSNRPEKIVPFLVLASIALAFDVVQVAGMFVERGIQGVTFDLMLDLLFMGSCVYLAVRVLRQPSPEELMAEAVGAAMVSAEE</sequence>
<keyword evidence="1" id="KW-0472">Membrane</keyword>
<reference evidence="2" key="2">
    <citation type="submission" date="2023-06" db="EMBL/GenBank/DDBJ databases">
        <authorList>
            <person name="Zeman M."/>
            <person name="Kubasova T."/>
            <person name="Jahodarova E."/>
            <person name="Nykrynova M."/>
            <person name="Rychlik I."/>
        </authorList>
    </citation>
    <scope>NUCLEOTIDE SEQUENCE</scope>
    <source>
        <strain evidence="2">153_Feed</strain>
    </source>
</reference>
<keyword evidence="3" id="KW-1185">Reference proteome</keyword>
<dbReference type="EMBL" id="JAUDEA010000011">
    <property type="protein sequence ID" value="MDM8271500.1"/>
    <property type="molecule type" value="Genomic_DNA"/>
</dbReference>
<reference evidence="2" key="1">
    <citation type="submission" date="2023-06" db="EMBL/GenBank/DDBJ databases">
        <title>Identification and characterization of horizontal gene transfer across gut microbiota members of farm animals based on homology search.</title>
        <authorList>
            <person name="Schwarzerova J."/>
            <person name="Nykrynova M."/>
            <person name="Jureckova K."/>
            <person name="Cejkova D."/>
            <person name="Rychlik I."/>
        </authorList>
    </citation>
    <scope>NUCLEOTIDE SEQUENCE</scope>
    <source>
        <strain evidence="2">153_Feed</strain>
    </source>
</reference>
<protein>
    <submittedName>
        <fullName evidence="2">Uncharacterized protein</fullName>
    </submittedName>
</protein>